<sequence>MDVIWAVDESSYDGTLCHCSKKEASGSNGSNHESGIAVGPTAKEMQMNFSGMPKSDVNARDMSAPGIETLGLHSA</sequence>
<keyword evidence="1" id="KW-1185">Reference proteome</keyword>
<name>A0A0M3IBG5_ASCLU</name>
<organism evidence="1 2">
    <name type="scientific">Ascaris lumbricoides</name>
    <name type="common">Giant roundworm</name>
    <dbReference type="NCBI Taxonomy" id="6252"/>
    <lineage>
        <taxon>Eukaryota</taxon>
        <taxon>Metazoa</taxon>
        <taxon>Ecdysozoa</taxon>
        <taxon>Nematoda</taxon>
        <taxon>Chromadorea</taxon>
        <taxon>Rhabditida</taxon>
        <taxon>Spirurina</taxon>
        <taxon>Ascaridomorpha</taxon>
        <taxon>Ascaridoidea</taxon>
        <taxon>Ascarididae</taxon>
        <taxon>Ascaris</taxon>
    </lineage>
</organism>
<reference evidence="2" key="1">
    <citation type="submission" date="2017-02" db="UniProtKB">
        <authorList>
            <consortium name="WormBaseParasite"/>
        </authorList>
    </citation>
    <scope>IDENTIFICATION</scope>
</reference>
<evidence type="ECO:0000313" key="2">
    <source>
        <dbReference type="WBParaSite" id="ALUE_0001506001-mRNA-1"/>
    </source>
</evidence>
<dbReference type="Proteomes" id="UP000036681">
    <property type="component" value="Unplaced"/>
</dbReference>
<dbReference type="WBParaSite" id="ALUE_0001506001-mRNA-1">
    <property type="protein sequence ID" value="ALUE_0001506001-mRNA-1"/>
    <property type="gene ID" value="ALUE_0001506001"/>
</dbReference>
<dbReference type="AlphaFoldDB" id="A0A0M3IBG5"/>
<proteinExistence type="predicted"/>
<protein>
    <submittedName>
        <fullName evidence="2">Transposase</fullName>
    </submittedName>
</protein>
<evidence type="ECO:0000313" key="1">
    <source>
        <dbReference type="Proteomes" id="UP000036681"/>
    </source>
</evidence>
<accession>A0A0M3IBG5</accession>